<name>A0A5B7J2W8_PORTR</name>
<evidence type="ECO:0000313" key="3">
    <source>
        <dbReference type="Proteomes" id="UP000324222"/>
    </source>
</evidence>
<accession>A0A5B7J2W8</accession>
<organism evidence="2 3">
    <name type="scientific">Portunus trituberculatus</name>
    <name type="common">Swimming crab</name>
    <name type="synonym">Neptunus trituberculatus</name>
    <dbReference type="NCBI Taxonomy" id="210409"/>
    <lineage>
        <taxon>Eukaryota</taxon>
        <taxon>Metazoa</taxon>
        <taxon>Ecdysozoa</taxon>
        <taxon>Arthropoda</taxon>
        <taxon>Crustacea</taxon>
        <taxon>Multicrustacea</taxon>
        <taxon>Malacostraca</taxon>
        <taxon>Eumalacostraca</taxon>
        <taxon>Eucarida</taxon>
        <taxon>Decapoda</taxon>
        <taxon>Pleocyemata</taxon>
        <taxon>Brachyura</taxon>
        <taxon>Eubrachyura</taxon>
        <taxon>Portunoidea</taxon>
        <taxon>Portunidae</taxon>
        <taxon>Portuninae</taxon>
        <taxon>Portunus</taxon>
    </lineage>
</organism>
<evidence type="ECO:0000313" key="2">
    <source>
        <dbReference type="EMBL" id="MPC88326.1"/>
    </source>
</evidence>
<dbReference type="AlphaFoldDB" id="A0A5B7J2W8"/>
<gene>
    <name evidence="2" type="ORF">E2C01_083227</name>
</gene>
<feature type="compositionally biased region" description="Acidic residues" evidence="1">
    <location>
        <begin position="16"/>
        <end position="30"/>
    </location>
</feature>
<dbReference type="EMBL" id="VSRR010077458">
    <property type="protein sequence ID" value="MPC88326.1"/>
    <property type="molecule type" value="Genomic_DNA"/>
</dbReference>
<dbReference type="Proteomes" id="UP000324222">
    <property type="component" value="Unassembled WGS sequence"/>
</dbReference>
<reference evidence="2 3" key="1">
    <citation type="submission" date="2019-05" db="EMBL/GenBank/DDBJ databases">
        <title>Another draft genome of Portunus trituberculatus and its Hox gene families provides insights of decapod evolution.</title>
        <authorList>
            <person name="Jeong J.-H."/>
            <person name="Song I."/>
            <person name="Kim S."/>
            <person name="Choi T."/>
            <person name="Kim D."/>
            <person name="Ryu S."/>
            <person name="Kim W."/>
        </authorList>
    </citation>
    <scope>NUCLEOTIDE SEQUENCE [LARGE SCALE GENOMIC DNA]</scope>
    <source>
        <tissue evidence="2">Muscle</tissue>
    </source>
</reference>
<protein>
    <submittedName>
        <fullName evidence="2">Uncharacterized protein</fullName>
    </submittedName>
</protein>
<feature type="region of interest" description="Disordered" evidence="1">
    <location>
        <begin position="1"/>
        <end position="41"/>
    </location>
</feature>
<sequence length="79" mass="9122">MTKITDHFFLQPATQQEEEEKEKEKEEEGETNNTKKERVFPSLHDTYLRTAGLLRDDPAFTSPLKAPVVSLLGFILCKR</sequence>
<proteinExistence type="predicted"/>
<keyword evidence="3" id="KW-1185">Reference proteome</keyword>
<comment type="caution">
    <text evidence="2">The sequence shown here is derived from an EMBL/GenBank/DDBJ whole genome shotgun (WGS) entry which is preliminary data.</text>
</comment>
<evidence type="ECO:0000256" key="1">
    <source>
        <dbReference type="SAM" id="MobiDB-lite"/>
    </source>
</evidence>